<gene>
    <name evidence="3" type="ORF">C2E21_3654</name>
</gene>
<dbReference type="OrthoDB" id="515449at2759"/>
<evidence type="ECO:0000313" key="3">
    <source>
        <dbReference type="EMBL" id="PRW57626.1"/>
    </source>
</evidence>
<feature type="region of interest" description="Disordered" evidence="2">
    <location>
        <begin position="302"/>
        <end position="326"/>
    </location>
</feature>
<keyword evidence="4" id="KW-1185">Reference proteome</keyword>
<dbReference type="GO" id="GO:0010150">
    <property type="term" value="P:leaf senescence"/>
    <property type="evidence" value="ECO:0007669"/>
    <property type="project" value="UniProtKB-ARBA"/>
</dbReference>
<dbReference type="InterPro" id="IPR007608">
    <property type="entry name" value="Senescence_reg_S40"/>
</dbReference>
<evidence type="ECO:0000313" key="4">
    <source>
        <dbReference type="Proteomes" id="UP000239899"/>
    </source>
</evidence>
<feature type="region of interest" description="Disordered" evidence="2">
    <location>
        <begin position="46"/>
        <end position="107"/>
    </location>
</feature>
<evidence type="ECO:0000256" key="1">
    <source>
        <dbReference type="ARBA" id="ARBA00034773"/>
    </source>
</evidence>
<feature type="compositionally biased region" description="Polar residues" evidence="2">
    <location>
        <begin position="316"/>
        <end position="326"/>
    </location>
</feature>
<proteinExistence type="inferred from homology"/>
<dbReference type="Pfam" id="PF04520">
    <property type="entry name" value="Senescence_reg"/>
    <property type="match status" value="1"/>
</dbReference>
<organism evidence="3 4">
    <name type="scientific">Chlorella sorokiniana</name>
    <name type="common">Freshwater green alga</name>
    <dbReference type="NCBI Taxonomy" id="3076"/>
    <lineage>
        <taxon>Eukaryota</taxon>
        <taxon>Viridiplantae</taxon>
        <taxon>Chlorophyta</taxon>
        <taxon>core chlorophytes</taxon>
        <taxon>Trebouxiophyceae</taxon>
        <taxon>Chlorellales</taxon>
        <taxon>Chlorellaceae</taxon>
        <taxon>Chlorella clade</taxon>
        <taxon>Chlorella</taxon>
    </lineage>
</organism>
<feature type="region of interest" description="Disordered" evidence="2">
    <location>
        <begin position="199"/>
        <end position="248"/>
    </location>
</feature>
<reference evidence="3 4" key="1">
    <citation type="journal article" date="2018" name="Plant J.">
        <title>Genome sequences of Chlorella sorokiniana UTEX 1602 and Micractinium conductrix SAG 241.80: implications to maltose excretion by a green alga.</title>
        <authorList>
            <person name="Arriola M.B."/>
            <person name="Velmurugan N."/>
            <person name="Zhang Y."/>
            <person name="Plunkett M.H."/>
            <person name="Hondzo H."/>
            <person name="Barney B.M."/>
        </authorList>
    </citation>
    <scope>NUCLEOTIDE SEQUENCE [LARGE SCALE GENOMIC DNA]</scope>
    <source>
        <strain evidence="4">UTEX 1602</strain>
    </source>
</reference>
<name>A0A2P6TUC7_CHLSO</name>
<feature type="region of interest" description="Disordered" evidence="2">
    <location>
        <begin position="1"/>
        <end position="33"/>
    </location>
</feature>
<accession>A0A2P6TUC7</accession>
<evidence type="ECO:0000256" key="2">
    <source>
        <dbReference type="SAM" id="MobiDB-lite"/>
    </source>
</evidence>
<comment type="caution">
    <text evidence="3">The sequence shown here is derived from an EMBL/GenBank/DDBJ whole genome shotgun (WGS) entry which is preliminary data.</text>
</comment>
<feature type="compositionally biased region" description="Acidic residues" evidence="2">
    <location>
        <begin position="7"/>
        <end position="25"/>
    </location>
</feature>
<dbReference type="Proteomes" id="UP000239899">
    <property type="component" value="Unassembled WGS sequence"/>
</dbReference>
<sequence length="326" mass="33338">MTPDSPLELEESQLFGEEDDVEEAPLDMSCRGGSAYDAGAAAAAFSDDASASDDDGIVLESECSSSDEDAEQDLVDRLRSLQSSLEHTSAPLRDEDGPLGTSHSSHVGSLKSFGSGLAAAVAASSSSSGLDGFAAYHRSSKRLFGSSPNLAASVPAHLHNSSGTAPMYAGGRRRVAPAPDKSAAALGTSMPISIPLMQRRGSGKDLAGDSGGRSDLFVPPHMLSRQEGEESEQAELGPAASVGGLGLSPTTAAKRERLLTRNAILRSTGFIEVQHSAAVIGEVLDPVKDQLLSSLANAVTSAPVATPGSGRAPPRSSLSQLLGTSK</sequence>
<comment type="similarity">
    <text evidence="1">Belongs to the senescence regulator S40 family.</text>
</comment>
<dbReference type="AlphaFoldDB" id="A0A2P6TUC7"/>
<dbReference type="EMBL" id="LHPG02000006">
    <property type="protein sequence ID" value="PRW57626.1"/>
    <property type="molecule type" value="Genomic_DNA"/>
</dbReference>
<protein>
    <submittedName>
        <fullName evidence="3">Uncharacterized protein</fullName>
    </submittedName>
</protein>